<name>A0A0A8YAH1_ARUDO</name>
<dbReference type="EMBL" id="GBRH01277493">
    <property type="protein sequence ID" value="JAD20402.1"/>
    <property type="molecule type" value="Transcribed_RNA"/>
</dbReference>
<accession>A0A0A8YAH1</accession>
<organism evidence="1">
    <name type="scientific">Arundo donax</name>
    <name type="common">Giant reed</name>
    <name type="synonym">Donax arundinaceus</name>
    <dbReference type="NCBI Taxonomy" id="35708"/>
    <lineage>
        <taxon>Eukaryota</taxon>
        <taxon>Viridiplantae</taxon>
        <taxon>Streptophyta</taxon>
        <taxon>Embryophyta</taxon>
        <taxon>Tracheophyta</taxon>
        <taxon>Spermatophyta</taxon>
        <taxon>Magnoliopsida</taxon>
        <taxon>Liliopsida</taxon>
        <taxon>Poales</taxon>
        <taxon>Poaceae</taxon>
        <taxon>PACMAD clade</taxon>
        <taxon>Arundinoideae</taxon>
        <taxon>Arundineae</taxon>
        <taxon>Arundo</taxon>
    </lineage>
</organism>
<reference evidence="1" key="1">
    <citation type="submission" date="2014-09" db="EMBL/GenBank/DDBJ databases">
        <authorList>
            <person name="Magalhaes I.L.F."/>
            <person name="Oliveira U."/>
            <person name="Santos F.R."/>
            <person name="Vidigal T.H.D.A."/>
            <person name="Brescovit A.D."/>
            <person name="Santos A.J."/>
        </authorList>
    </citation>
    <scope>NUCLEOTIDE SEQUENCE</scope>
    <source>
        <tissue evidence="1">Shoot tissue taken approximately 20 cm above the soil surface</tissue>
    </source>
</reference>
<proteinExistence type="predicted"/>
<protein>
    <submittedName>
        <fullName evidence="1">Uncharacterized protein</fullName>
    </submittedName>
</protein>
<dbReference type="AlphaFoldDB" id="A0A0A8YAH1"/>
<evidence type="ECO:0000313" key="1">
    <source>
        <dbReference type="EMBL" id="JAD20402.1"/>
    </source>
</evidence>
<reference evidence="1" key="2">
    <citation type="journal article" date="2015" name="Data Brief">
        <title>Shoot transcriptome of the giant reed, Arundo donax.</title>
        <authorList>
            <person name="Barrero R.A."/>
            <person name="Guerrero F.D."/>
            <person name="Moolhuijzen P."/>
            <person name="Goolsby J.A."/>
            <person name="Tidwell J."/>
            <person name="Bellgard S.E."/>
            <person name="Bellgard M.I."/>
        </authorList>
    </citation>
    <scope>NUCLEOTIDE SEQUENCE</scope>
    <source>
        <tissue evidence="1">Shoot tissue taken approximately 20 cm above the soil surface</tissue>
    </source>
</reference>
<sequence length="22" mass="2526">MLYWCLDPVAARVNRKPLGYGC</sequence>